<dbReference type="PANTHER" id="PTHR43063:SF1">
    <property type="entry name" value="4FE-4S CLUSTER CONTAINING PARA FAMILY ATPASE PROTEIN"/>
    <property type="match status" value="1"/>
</dbReference>
<dbReference type="InterPro" id="IPR027417">
    <property type="entry name" value="P-loop_NTPase"/>
</dbReference>
<accession>A0A1I1XED1</accession>
<dbReference type="InterPro" id="IPR017896">
    <property type="entry name" value="4Fe4S_Fe-S-bd"/>
</dbReference>
<evidence type="ECO:0000313" key="6">
    <source>
        <dbReference type="Proteomes" id="UP000181976"/>
    </source>
</evidence>
<reference evidence="5 6" key="1">
    <citation type="submission" date="2016-10" db="EMBL/GenBank/DDBJ databases">
        <authorList>
            <person name="de Groot N.N."/>
        </authorList>
    </citation>
    <scope>NUCLEOTIDE SEQUENCE [LARGE SCALE GENOMIC DNA]</scope>
    <source>
        <strain evidence="5 6">DSM 19012</strain>
    </source>
</reference>
<dbReference type="InParanoid" id="A0A1I1XED1"/>
<name>A0A1I1XED1_9BACT</name>
<dbReference type="RefSeq" id="WP_010528460.1">
    <property type="nucleotide sequence ID" value="NZ_AFSL01000085.1"/>
</dbReference>
<organism evidence="5 6">
    <name type="scientific">Thermophagus xiamenensis</name>
    <dbReference type="NCBI Taxonomy" id="385682"/>
    <lineage>
        <taxon>Bacteria</taxon>
        <taxon>Pseudomonadati</taxon>
        <taxon>Bacteroidota</taxon>
        <taxon>Bacteroidia</taxon>
        <taxon>Marinilabiliales</taxon>
        <taxon>Marinilabiliaceae</taxon>
        <taxon>Thermophagus</taxon>
    </lineage>
</organism>
<sequence length="305" mass="33655">MPLKIAVASGKGGTGKTTVSVNLQYFISKSLTDEVLLVDCDVEEPNDRIFFPDSKTTSTLEVTHAIPEIDRNKCLFCRKCVDYCEFNAIVVIPPAHFAEINASLCHSCGACSVACREGAIREKPHPLGKITTVNTGIGEGIVEGRLEVGSAMQTLMIKELKKNVSKHHRDADSDEIILFDAPPGTSCPVVETIADVDYVILVAEPTPFGLNDMTLMVELLVEMGKPFGVVINKAGLGNKEIYSFLKEQEIELLGEIPFNKEYAGKYAEGKLLQNIDPHARRCYSDIVTSIERRLLQDEGINYFKW</sequence>
<keyword evidence="1" id="KW-0479">Metal-binding</keyword>
<dbReference type="Proteomes" id="UP000181976">
    <property type="component" value="Unassembled WGS sequence"/>
</dbReference>
<evidence type="ECO:0000259" key="4">
    <source>
        <dbReference type="PROSITE" id="PS51379"/>
    </source>
</evidence>
<dbReference type="OrthoDB" id="9778602at2"/>
<dbReference type="Gene3D" id="3.40.50.300">
    <property type="entry name" value="P-loop containing nucleotide triphosphate hydrolases"/>
    <property type="match status" value="1"/>
</dbReference>
<dbReference type="PANTHER" id="PTHR43063">
    <property type="entry name" value="4FE-4S CLUSTER CONTAINING PARA FAMILY ATPASE PROTEIN"/>
    <property type="match status" value="1"/>
</dbReference>
<dbReference type="Gene3D" id="3.30.70.20">
    <property type="match status" value="1"/>
</dbReference>
<dbReference type="GO" id="GO:0051536">
    <property type="term" value="F:iron-sulfur cluster binding"/>
    <property type="evidence" value="ECO:0007669"/>
    <property type="project" value="UniProtKB-KW"/>
</dbReference>
<dbReference type="GO" id="GO:0046872">
    <property type="term" value="F:metal ion binding"/>
    <property type="evidence" value="ECO:0007669"/>
    <property type="project" value="UniProtKB-KW"/>
</dbReference>
<dbReference type="PROSITE" id="PS51379">
    <property type="entry name" value="4FE4S_FER_2"/>
    <property type="match status" value="2"/>
</dbReference>
<dbReference type="PROSITE" id="PS00198">
    <property type="entry name" value="4FE4S_FER_1"/>
    <property type="match status" value="1"/>
</dbReference>
<keyword evidence="3" id="KW-0411">Iron-sulfur</keyword>
<dbReference type="InterPro" id="IPR002586">
    <property type="entry name" value="CobQ/CobB/MinD/ParA_Nub-bd_dom"/>
</dbReference>
<keyword evidence="2" id="KW-0408">Iron</keyword>
<dbReference type="AlphaFoldDB" id="A0A1I1XED1"/>
<evidence type="ECO:0000256" key="1">
    <source>
        <dbReference type="ARBA" id="ARBA00022723"/>
    </source>
</evidence>
<proteinExistence type="predicted"/>
<dbReference type="Pfam" id="PF01656">
    <property type="entry name" value="CbiA"/>
    <property type="match status" value="1"/>
</dbReference>
<protein>
    <submittedName>
        <fullName evidence="5">MinD superfamily P-loop ATPase, contains an inserted ferredoxin domain</fullName>
    </submittedName>
</protein>
<evidence type="ECO:0000256" key="3">
    <source>
        <dbReference type="ARBA" id="ARBA00023014"/>
    </source>
</evidence>
<evidence type="ECO:0000256" key="2">
    <source>
        <dbReference type="ARBA" id="ARBA00023004"/>
    </source>
</evidence>
<dbReference type="SUPFAM" id="SSF54862">
    <property type="entry name" value="4Fe-4S ferredoxins"/>
    <property type="match status" value="1"/>
</dbReference>
<dbReference type="InterPro" id="IPR017900">
    <property type="entry name" value="4Fe4S_Fe_S_CS"/>
</dbReference>
<dbReference type="Pfam" id="PF00037">
    <property type="entry name" value="Fer4"/>
    <property type="match status" value="2"/>
</dbReference>
<evidence type="ECO:0000313" key="5">
    <source>
        <dbReference type="EMBL" id="SFE05692.1"/>
    </source>
</evidence>
<dbReference type="STRING" id="385682.SAMN05444380_1065"/>
<gene>
    <name evidence="5" type="ORF">SAMN05444380_1065</name>
</gene>
<dbReference type="eggNOG" id="COG1149">
    <property type="taxonomic scope" value="Bacteria"/>
</dbReference>
<keyword evidence="6" id="KW-1185">Reference proteome</keyword>
<feature type="domain" description="4Fe-4S ferredoxin-type" evidence="4">
    <location>
        <begin position="65"/>
        <end position="94"/>
    </location>
</feature>
<dbReference type="SUPFAM" id="SSF52540">
    <property type="entry name" value="P-loop containing nucleoside triphosphate hydrolases"/>
    <property type="match status" value="1"/>
</dbReference>
<dbReference type="EMBL" id="FONA01000006">
    <property type="protein sequence ID" value="SFE05692.1"/>
    <property type="molecule type" value="Genomic_DNA"/>
</dbReference>
<feature type="domain" description="4Fe-4S ferredoxin-type" evidence="4">
    <location>
        <begin position="96"/>
        <end position="125"/>
    </location>
</feature>